<dbReference type="Proteomes" id="UP001221898">
    <property type="component" value="Unassembled WGS sequence"/>
</dbReference>
<dbReference type="EMBL" id="JAINUG010000052">
    <property type="protein sequence ID" value="KAJ8404698.1"/>
    <property type="molecule type" value="Genomic_DNA"/>
</dbReference>
<dbReference type="AlphaFoldDB" id="A0AAD7WPY6"/>
<keyword evidence="3" id="KW-1185">Reference proteome</keyword>
<comment type="caution">
    <text evidence="2">The sequence shown here is derived from an EMBL/GenBank/DDBJ whole genome shotgun (WGS) entry which is preliminary data.</text>
</comment>
<gene>
    <name evidence="2" type="ORF">AAFF_G00335610</name>
</gene>
<proteinExistence type="predicted"/>
<feature type="compositionally biased region" description="Basic and acidic residues" evidence="1">
    <location>
        <begin position="1"/>
        <end position="13"/>
    </location>
</feature>
<feature type="region of interest" description="Disordered" evidence="1">
    <location>
        <begin position="1"/>
        <end position="25"/>
    </location>
</feature>
<evidence type="ECO:0000313" key="2">
    <source>
        <dbReference type="EMBL" id="KAJ8404698.1"/>
    </source>
</evidence>
<reference evidence="2" key="1">
    <citation type="journal article" date="2023" name="Science">
        <title>Genome structures resolve the early diversification of teleost fishes.</title>
        <authorList>
            <person name="Parey E."/>
            <person name="Louis A."/>
            <person name="Montfort J."/>
            <person name="Bouchez O."/>
            <person name="Roques C."/>
            <person name="Iampietro C."/>
            <person name="Lluch J."/>
            <person name="Castinel A."/>
            <person name="Donnadieu C."/>
            <person name="Desvignes T."/>
            <person name="Floi Bucao C."/>
            <person name="Jouanno E."/>
            <person name="Wen M."/>
            <person name="Mejri S."/>
            <person name="Dirks R."/>
            <person name="Jansen H."/>
            <person name="Henkel C."/>
            <person name="Chen W.J."/>
            <person name="Zahm M."/>
            <person name="Cabau C."/>
            <person name="Klopp C."/>
            <person name="Thompson A.W."/>
            <person name="Robinson-Rechavi M."/>
            <person name="Braasch I."/>
            <person name="Lecointre G."/>
            <person name="Bobe J."/>
            <person name="Postlethwait J.H."/>
            <person name="Berthelot C."/>
            <person name="Roest Crollius H."/>
            <person name="Guiguen Y."/>
        </authorList>
    </citation>
    <scope>NUCLEOTIDE SEQUENCE</scope>
    <source>
        <strain evidence="2">NC1722</strain>
    </source>
</reference>
<evidence type="ECO:0000313" key="3">
    <source>
        <dbReference type="Proteomes" id="UP001221898"/>
    </source>
</evidence>
<evidence type="ECO:0000256" key="1">
    <source>
        <dbReference type="SAM" id="MobiDB-lite"/>
    </source>
</evidence>
<organism evidence="2 3">
    <name type="scientific">Aldrovandia affinis</name>
    <dbReference type="NCBI Taxonomy" id="143900"/>
    <lineage>
        <taxon>Eukaryota</taxon>
        <taxon>Metazoa</taxon>
        <taxon>Chordata</taxon>
        <taxon>Craniata</taxon>
        <taxon>Vertebrata</taxon>
        <taxon>Euteleostomi</taxon>
        <taxon>Actinopterygii</taxon>
        <taxon>Neopterygii</taxon>
        <taxon>Teleostei</taxon>
        <taxon>Notacanthiformes</taxon>
        <taxon>Halosauridae</taxon>
        <taxon>Aldrovandia</taxon>
    </lineage>
</organism>
<feature type="region of interest" description="Disordered" evidence="1">
    <location>
        <begin position="46"/>
        <end position="101"/>
    </location>
</feature>
<protein>
    <submittedName>
        <fullName evidence="2">Uncharacterized protein</fullName>
    </submittedName>
</protein>
<feature type="compositionally biased region" description="Basic residues" evidence="1">
    <location>
        <begin position="88"/>
        <end position="101"/>
    </location>
</feature>
<accession>A0AAD7WPY6</accession>
<sequence length="101" mass="10904">MQERPASRLDKKTAAAAESRGASLPATAWRRLLPQGRLFGADAHLWHKRNEPTPGGEKSEATAPRAAGMATQASQDSRRPPKGSLGNKRGRHTIRATAGRR</sequence>
<name>A0AAD7WPY6_9TELE</name>